<dbReference type="EMBL" id="CAOF01000164">
    <property type="protein sequence ID" value="CCO48897.1"/>
    <property type="molecule type" value="Genomic_DNA"/>
</dbReference>
<evidence type="ECO:0000313" key="1">
    <source>
        <dbReference type="EMBL" id="CCO48897.1"/>
    </source>
</evidence>
<comment type="caution">
    <text evidence="1">The sequence shown here is derived from an EMBL/GenBank/DDBJ whole genome shotgun (WGS) entry which is preliminary data.</text>
</comment>
<organism evidence="1 2">
    <name type="scientific">Vibrio nigripulchritudo SOn1</name>
    <dbReference type="NCBI Taxonomy" id="1238450"/>
    <lineage>
        <taxon>Bacteria</taxon>
        <taxon>Pseudomonadati</taxon>
        <taxon>Pseudomonadota</taxon>
        <taxon>Gammaproteobacteria</taxon>
        <taxon>Vibrionales</taxon>
        <taxon>Vibrionaceae</taxon>
        <taxon>Vibrio</taxon>
    </lineage>
</organism>
<proteinExistence type="predicted"/>
<name>A0AAV2VWV7_9VIBR</name>
<gene>
    <name evidence="1" type="ORF">VIBNISOn1_70003</name>
</gene>
<reference evidence="1 2" key="1">
    <citation type="journal article" date="2013" name="ISME J.">
        <title>Comparative genomics of pathogenic lineages of Vibrio nigripulchritudo identifies virulence-associated traits.</title>
        <authorList>
            <person name="Goudenege D."/>
            <person name="Labreuche Y."/>
            <person name="Krin E."/>
            <person name="Ansquer D."/>
            <person name="Mangenot S."/>
            <person name="Calteau A."/>
            <person name="Medigue C."/>
            <person name="Mazel D."/>
            <person name="Polz M.F."/>
            <person name="Le Roux F."/>
        </authorList>
    </citation>
    <scope>NUCLEOTIDE SEQUENCE [LARGE SCALE GENOMIC DNA]</scope>
    <source>
        <strain evidence="1 2">SOn1</strain>
    </source>
</reference>
<protein>
    <submittedName>
        <fullName evidence="1">Uncharacterized protein</fullName>
    </submittedName>
</protein>
<accession>A0AAV2VWV7</accession>
<dbReference type="Proteomes" id="UP000018211">
    <property type="component" value="Unassembled WGS sequence"/>
</dbReference>
<dbReference type="AlphaFoldDB" id="A0AAV2VWV7"/>
<evidence type="ECO:0000313" key="2">
    <source>
        <dbReference type="Proteomes" id="UP000018211"/>
    </source>
</evidence>
<sequence>MPRYITVSEWTASQVAEGNKISSQL</sequence>